<evidence type="ECO:0000313" key="2">
    <source>
        <dbReference type="Proteomes" id="UP000092565"/>
    </source>
</evidence>
<dbReference type="RefSeq" id="WP_065273015.1">
    <property type="nucleotide sequence ID" value="NZ_CP015124.1"/>
</dbReference>
<protein>
    <recommendedName>
        <fullName evidence="3">3-dehydroquinate dehydratase</fullName>
    </recommendedName>
</protein>
<evidence type="ECO:0000313" key="1">
    <source>
        <dbReference type="EMBL" id="ANP38345.1"/>
    </source>
</evidence>
<dbReference type="EMBL" id="CP015124">
    <property type="protein sequence ID" value="ANP38345.1"/>
    <property type="molecule type" value="Genomic_DNA"/>
</dbReference>
<name>A0A1B0ZW17_9RHOB</name>
<accession>A0A1B0ZW17</accession>
<dbReference type="PATRIC" id="fig|60890.4.peg.3380"/>
<proteinExistence type="predicted"/>
<dbReference type="OrthoDB" id="5918880at2"/>
<keyword evidence="2" id="KW-1185">Reference proteome</keyword>
<sequence>MSLAYVMTTERGATDRLLTALAERLQTRGLRLAGIVQTNTECYDDKLCDMDVRVLPGDEVIRISQSLGPEARGCRLNPGALEQAVGQVTESLAQTPAPQVLLVNKFGKHEADGRGMRPVIGEALAMGIPVVSGVNRMNVEAFKDFSGGLAEAADADLDALEAWVMQAVKTPAE</sequence>
<dbReference type="AlphaFoldDB" id="A0A1B0ZW17"/>
<dbReference type="Proteomes" id="UP000092565">
    <property type="component" value="Chromosome"/>
</dbReference>
<dbReference type="InterPro" id="IPR018912">
    <property type="entry name" value="DUF2478"/>
</dbReference>
<organism evidence="1 2">
    <name type="scientific">Phaeobacter gallaeciensis</name>
    <dbReference type="NCBI Taxonomy" id="60890"/>
    <lineage>
        <taxon>Bacteria</taxon>
        <taxon>Pseudomonadati</taxon>
        <taxon>Pseudomonadota</taxon>
        <taxon>Alphaproteobacteria</taxon>
        <taxon>Rhodobacterales</taxon>
        <taxon>Roseobacteraceae</taxon>
        <taxon>Phaeobacter</taxon>
    </lineage>
</organism>
<reference evidence="1 2" key="1">
    <citation type="submission" date="2016-04" db="EMBL/GenBank/DDBJ databases">
        <authorList>
            <person name="Evans L.H."/>
            <person name="Alamgir A."/>
            <person name="Owens N."/>
            <person name="Weber N.D."/>
            <person name="Virtaneva K."/>
            <person name="Barbian K."/>
            <person name="Babar A."/>
            <person name="Rosenke K."/>
        </authorList>
    </citation>
    <scope>NUCLEOTIDE SEQUENCE [LARGE SCALE GENOMIC DNA]</scope>
    <source>
        <strain evidence="1 2">JL2886</strain>
    </source>
</reference>
<gene>
    <name evidence="1" type="ORF">JL2886_03468</name>
</gene>
<evidence type="ECO:0008006" key="3">
    <source>
        <dbReference type="Google" id="ProtNLM"/>
    </source>
</evidence>
<dbReference type="Pfam" id="PF10649">
    <property type="entry name" value="DUF2478"/>
    <property type="match status" value="1"/>
</dbReference>